<dbReference type="KEGG" id="tcd:AAIA72_04440"/>
<sequence>MTRHPIRHVLLFFVLVLSVFQAQSAVVIPLYDAEVAVEDRSPEARQIAFSQALSQVFDRLVGDDIWRQDPAVSAAIPRSDQWVERYAYREVIPDEGEQAEPDLLALQGLAAPRQLMLSVTFSREAVSRILKQGGYAIWEGPRPQMVAWVLQERLGGRSWVGPDDEAGQALGRQAQYWGIPLVWPQSRPEVLQQVRMAEVAGGFPDSLVAAQPAFGAEGYLVLRLRDSDGARMRLTGQLAVGQDAPQPLEAAQGEPGALMADVVRQVARVLSRRYAVVYDTAARNQIRMIVRNVGSYHAYARTLSWLDSLPPIEQVRPVELRDSTMTVELELASTPGKLTEYMALRPFLQPMLPEAEGSAGADSTTTLYYRYPDEVTDSTP</sequence>
<reference evidence="1" key="1">
    <citation type="submission" date="2024-05" db="EMBL/GenBank/DDBJ databases">
        <title>Genome sequencing of novel strain.</title>
        <authorList>
            <person name="Ganbat D."/>
            <person name="Ganbat S."/>
            <person name="Lee S.-J."/>
        </authorList>
    </citation>
    <scope>NUCLEOTIDE SEQUENCE</scope>
    <source>
        <strain evidence="1">SMD15-11</strain>
    </source>
</reference>
<evidence type="ECO:0000313" key="1">
    <source>
        <dbReference type="EMBL" id="XDT73229.1"/>
    </source>
</evidence>
<dbReference type="AlphaFoldDB" id="A0AB39UYD3"/>
<accession>A0AB39UYD3</accession>
<organism evidence="1">
    <name type="scientific">Thermohahella caldifontis</name>
    <dbReference type="NCBI Taxonomy" id="3142973"/>
    <lineage>
        <taxon>Bacteria</taxon>
        <taxon>Pseudomonadati</taxon>
        <taxon>Pseudomonadota</taxon>
        <taxon>Gammaproteobacteria</taxon>
        <taxon>Oceanospirillales</taxon>
        <taxon>Hahellaceae</taxon>
        <taxon>Thermohahella</taxon>
    </lineage>
</organism>
<name>A0AB39UYD3_9GAMM</name>
<dbReference type="InterPro" id="IPR018642">
    <property type="entry name" value="DUF2066"/>
</dbReference>
<proteinExistence type="predicted"/>
<protein>
    <submittedName>
        <fullName evidence="1">DUF2066 domain-containing protein</fullName>
    </submittedName>
</protein>
<dbReference type="EMBL" id="CP154858">
    <property type="protein sequence ID" value="XDT73229.1"/>
    <property type="molecule type" value="Genomic_DNA"/>
</dbReference>
<dbReference type="Pfam" id="PF09839">
    <property type="entry name" value="DUF2066"/>
    <property type="match status" value="1"/>
</dbReference>
<dbReference type="RefSeq" id="WP_369602223.1">
    <property type="nucleotide sequence ID" value="NZ_CP154858.1"/>
</dbReference>
<gene>
    <name evidence="1" type="ORF">AAIA72_04440</name>
</gene>